<dbReference type="InterPro" id="IPR016161">
    <property type="entry name" value="Ald_DH/histidinol_DH"/>
</dbReference>
<evidence type="ECO:0000313" key="2">
    <source>
        <dbReference type="EMBL" id="EXL69311.1"/>
    </source>
</evidence>
<organism evidence="2">
    <name type="scientific">Fusarium oxysporum f. sp. conglutinans race 2 54008</name>
    <dbReference type="NCBI Taxonomy" id="1089457"/>
    <lineage>
        <taxon>Eukaryota</taxon>
        <taxon>Fungi</taxon>
        <taxon>Dikarya</taxon>
        <taxon>Ascomycota</taxon>
        <taxon>Pezizomycotina</taxon>
        <taxon>Sordariomycetes</taxon>
        <taxon>Hypocreomycetidae</taxon>
        <taxon>Hypocreales</taxon>
        <taxon>Nectriaceae</taxon>
        <taxon>Fusarium</taxon>
        <taxon>Fusarium oxysporum species complex</taxon>
    </lineage>
</organism>
<name>X0HBN6_FUSOX</name>
<proteinExistence type="predicted"/>
<feature type="domain" description="Aldehyde dehydrogenase" evidence="1">
    <location>
        <begin position="26"/>
        <end position="88"/>
    </location>
</feature>
<dbReference type="HOGENOM" id="CLU_2197065_0_0_1"/>
<dbReference type="InterPro" id="IPR015590">
    <property type="entry name" value="Aldehyde_DH_dom"/>
</dbReference>
<dbReference type="AlphaFoldDB" id="X0HBN6"/>
<dbReference type="InterPro" id="IPR016163">
    <property type="entry name" value="Ald_DH_C"/>
</dbReference>
<dbReference type="SUPFAM" id="SSF53720">
    <property type="entry name" value="ALDH-like"/>
    <property type="match status" value="1"/>
</dbReference>
<reference evidence="2" key="2">
    <citation type="submission" date="2014-03" db="EMBL/GenBank/DDBJ databases">
        <title>The Genome Annotation of Fusarium oxysporum PHW808.</title>
        <authorList>
            <consortium name="The Broad Institute Genomics Platform"/>
            <person name="Ma L.-J."/>
            <person name="Corby-Kistler H."/>
            <person name="Broz K."/>
            <person name="Gale L.R."/>
            <person name="Jonkers W."/>
            <person name="O'Donnell K."/>
            <person name="Ploetz R."/>
            <person name="Steinberg C."/>
            <person name="Schwartz D.C."/>
            <person name="VanEtten H."/>
            <person name="Zhou S."/>
            <person name="Young S.K."/>
            <person name="Zeng Q."/>
            <person name="Gargeya S."/>
            <person name="Fitzgerald M."/>
            <person name="Abouelleil A."/>
            <person name="Alvarado L."/>
            <person name="Chapman S.B."/>
            <person name="Gainer-Dewar J."/>
            <person name="Goldberg J."/>
            <person name="Griggs A."/>
            <person name="Gujja S."/>
            <person name="Hansen M."/>
            <person name="Howarth C."/>
            <person name="Imamovic A."/>
            <person name="Ireland A."/>
            <person name="Larimer J."/>
            <person name="McCowan C."/>
            <person name="Murphy C."/>
            <person name="Pearson M."/>
            <person name="Poon T.W."/>
            <person name="Priest M."/>
            <person name="Roberts A."/>
            <person name="Saif S."/>
            <person name="Shea T."/>
            <person name="Sykes S."/>
            <person name="Wortman J."/>
            <person name="Nusbaum C."/>
            <person name="Birren B."/>
        </authorList>
    </citation>
    <scope>NUCLEOTIDE SEQUENCE</scope>
    <source>
        <strain evidence="2">54008</strain>
    </source>
</reference>
<dbReference type="Pfam" id="PF00171">
    <property type="entry name" value="Aldedh"/>
    <property type="match status" value="1"/>
</dbReference>
<reference evidence="2" key="1">
    <citation type="submission" date="2011-11" db="EMBL/GenBank/DDBJ databases">
        <title>The Genome Sequence of Fusarium oxysporum PHW808.</title>
        <authorList>
            <consortium name="The Broad Institute Genome Sequencing Platform"/>
            <person name="Ma L.-J."/>
            <person name="Gale L.R."/>
            <person name="Schwartz D.C."/>
            <person name="Zhou S."/>
            <person name="Corby-Kistler H."/>
            <person name="Young S.K."/>
            <person name="Zeng Q."/>
            <person name="Gargeya S."/>
            <person name="Fitzgerald M."/>
            <person name="Haas B."/>
            <person name="Abouelleil A."/>
            <person name="Alvarado L."/>
            <person name="Arachchi H.M."/>
            <person name="Berlin A."/>
            <person name="Brown A."/>
            <person name="Chapman S.B."/>
            <person name="Chen Z."/>
            <person name="Dunbar C."/>
            <person name="Freedman E."/>
            <person name="Gearin G."/>
            <person name="Goldberg J."/>
            <person name="Griggs A."/>
            <person name="Gujja S."/>
            <person name="Heiman D."/>
            <person name="Howarth C."/>
            <person name="Larson L."/>
            <person name="Lui A."/>
            <person name="MacDonald P.J.P."/>
            <person name="Montmayeur A."/>
            <person name="Murphy C."/>
            <person name="Neiman D."/>
            <person name="Pearson M."/>
            <person name="Priest M."/>
            <person name="Roberts A."/>
            <person name="Saif S."/>
            <person name="Shea T."/>
            <person name="Shenoy N."/>
            <person name="Sisk P."/>
            <person name="Stolte C."/>
            <person name="Sykes S."/>
            <person name="Wortman J."/>
            <person name="Nusbaum C."/>
            <person name="Birren B."/>
        </authorList>
    </citation>
    <scope>NUCLEOTIDE SEQUENCE [LARGE SCALE GENOMIC DNA]</scope>
    <source>
        <strain evidence="2">54008</strain>
    </source>
</reference>
<dbReference type="Gene3D" id="3.40.309.10">
    <property type="entry name" value="Aldehyde Dehydrogenase, Chain A, domain 2"/>
    <property type="match status" value="1"/>
</dbReference>
<dbReference type="Proteomes" id="UP000030676">
    <property type="component" value="Unassembled WGS sequence"/>
</dbReference>
<accession>X0HBN6</accession>
<evidence type="ECO:0000259" key="1">
    <source>
        <dbReference type="Pfam" id="PF00171"/>
    </source>
</evidence>
<sequence>MASISATELPKQLFINNAFVDSKSNKTILQNTGQGCMVCSRVYVQEGLYDEFIAACRDAMEARAKEFGDVNDPKTRFGPLVDKLQYDQECLESTVLVACFSTRLLVDIKSLAWDGNAVLWG</sequence>
<protein>
    <recommendedName>
        <fullName evidence="1">Aldehyde dehydrogenase domain-containing protein</fullName>
    </recommendedName>
</protein>
<dbReference type="GO" id="GO:0016620">
    <property type="term" value="F:oxidoreductase activity, acting on the aldehyde or oxo group of donors, NAD or NADP as acceptor"/>
    <property type="evidence" value="ECO:0007669"/>
    <property type="project" value="InterPro"/>
</dbReference>
<gene>
    <name evidence="2" type="ORF">FOPG_14714</name>
</gene>
<dbReference type="EMBL" id="KK033264">
    <property type="protein sequence ID" value="EXL69311.1"/>
    <property type="molecule type" value="Genomic_DNA"/>
</dbReference>